<comment type="caution">
    <text evidence="6">Lacks conserved residue(s) required for the propagation of feature annotation.</text>
</comment>
<dbReference type="GO" id="GO:0005737">
    <property type="term" value="C:cytoplasm"/>
    <property type="evidence" value="ECO:0007669"/>
    <property type="project" value="UniProtKB-SubCell"/>
</dbReference>
<dbReference type="Gene3D" id="3.30.420.40">
    <property type="match status" value="2"/>
</dbReference>
<dbReference type="InterPro" id="IPR043129">
    <property type="entry name" value="ATPase_NBD"/>
</dbReference>
<keyword evidence="2 6" id="KW-0547">Nucleotide-binding</keyword>
<dbReference type="HOGENOM" id="CLU_052037_0_0_9"/>
<dbReference type="HAMAP" id="MF_02207">
    <property type="entry name" value="MreB"/>
    <property type="match status" value="1"/>
</dbReference>
<dbReference type="Pfam" id="PF06723">
    <property type="entry name" value="MreB_Mbl"/>
    <property type="match status" value="1"/>
</dbReference>
<feature type="binding site" evidence="6">
    <location>
        <begin position="155"/>
        <end position="157"/>
    </location>
    <ligand>
        <name>ATP</name>
        <dbReference type="ChEBI" id="CHEBI:30616"/>
    </ligand>
</feature>
<dbReference type="GO" id="GO:0000902">
    <property type="term" value="P:cell morphogenesis"/>
    <property type="evidence" value="ECO:0007669"/>
    <property type="project" value="InterPro"/>
</dbReference>
<dbReference type="PANTHER" id="PTHR42749:SF1">
    <property type="entry name" value="CELL SHAPE-DETERMINING PROTEIN MREB"/>
    <property type="match status" value="1"/>
</dbReference>
<comment type="subunit">
    <text evidence="6">Forms polymers.</text>
</comment>
<proteinExistence type="inferred from homology"/>
<evidence type="ECO:0000256" key="3">
    <source>
        <dbReference type="ARBA" id="ARBA00022840"/>
    </source>
</evidence>
<dbReference type="CDD" id="cd10225">
    <property type="entry name" value="ASKHA_NBD_MreB-like"/>
    <property type="match status" value="1"/>
</dbReference>
<dbReference type="GO" id="GO:0005524">
    <property type="term" value="F:ATP binding"/>
    <property type="evidence" value="ECO:0007669"/>
    <property type="project" value="UniProtKB-KW"/>
</dbReference>
<dbReference type="AlphaFoldDB" id="A0A078KLX5"/>
<dbReference type="Proteomes" id="UP000032431">
    <property type="component" value="Chromosome I"/>
</dbReference>
<dbReference type="NCBIfam" id="NF010539">
    <property type="entry name" value="PRK13927.1"/>
    <property type="match status" value="1"/>
</dbReference>
<evidence type="ECO:0000313" key="8">
    <source>
        <dbReference type="Proteomes" id="UP000032431"/>
    </source>
</evidence>
<keyword evidence="4 6" id="KW-0133">Cell shape</keyword>
<evidence type="ECO:0000256" key="1">
    <source>
        <dbReference type="ARBA" id="ARBA00022490"/>
    </source>
</evidence>
<dbReference type="GO" id="GO:0008360">
    <property type="term" value="P:regulation of cell shape"/>
    <property type="evidence" value="ECO:0007669"/>
    <property type="project" value="UniProtKB-UniRule"/>
</dbReference>
<keyword evidence="1 6" id="KW-0963">Cytoplasm</keyword>
<dbReference type="InterPro" id="IPR056546">
    <property type="entry name" value="MreB_MamK-like"/>
</dbReference>
<comment type="function">
    <text evidence="6">Forms membrane-associated dynamic filaments that are essential for cell shape determination. Acts by regulating cell wall synthesis and cell elongation, and thus cell shape. A feedback loop between cell geometry and MreB localization may maintain elongated cell shape by targeting cell wall growth to regions of negative cell wall curvature.</text>
</comment>
<evidence type="ECO:0000256" key="4">
    <source>
        <dbReference type="ARBA" id="ARBA00022960"/>
    </source>
</evidence>
<sequence length="341" mass="36685">MPGNDIGLDLGTATILIYVKGKGIVLKEPSVIAYDKDNDEIVAIGTEARKMLGRTPENIVAVRPLRDGVISNFDLTAQMLKHFIKKICGGYFFKPRIMICVPAMITEVEERAVYDAAIEAGARRAYLIEEPIAAAIGAGIDISAPRGSMIVDIGGGTTDIAVLSLKDSVVSKSLKVAGDKFDEAIIKYVRRKYSVLIGERTAEEVKIRIGCVYPREEELSMAVKGRCLVTGLPKMIEITSEETREAFHEVSTSVLDAIHSVLESTPPELIGDIAESGIILTGGGSCIYGMDKLVSKHTGIPAHLADDPVTCVARGTGAALENLDKIPDGLLYIAKNKREQS</sequence>
<comment type="subcellular location">
    <subcellularLocation>
        <location evidence="6">Cytoplasm</location>
    </subcellularLocation>
    <text evidence="6">Membrane-associated.</text>
</comment>
<keyword evidence="3 6" id="KW-0067">ATP-binding</keyword>
<evidence type="ECO:0000256" key="5">
    <source>
        <dbReference type="ARBA" id="ARBA00023458"/>
    </source>
</evidence>
<keyword evidence="8" id="KW-1185">Reference proteome</keyword>
<dbReference type="STRING" id="29343.CCDG5_0295"/>
<protein>
    <recommendedName>
        <fullName evidence="6">Cell shape-determining protein MreB</fullName>
    </recommendedName>
</protein>
<dbReference type="PANTHER" id="PTHR42749">
    <property type="entry name" value="CELL SHAPE-DETERMINING PROTEIN MREB"/>
    <property type="match status" value="1"/>
</dbReference>
<accession>A0A078KLX5</accession>
<dbReference type="PRINTS" id="PR01652">
    <property type="entry name" value="SHAPEPROTEIN"/>
</dbReference>
<name>A0A078KLX5_9FIRM</name>
<dbReference type="KEGG" id="ccel:CCDG5_0295"/>
<gene>
    <name evidence="7" type="primary">mbl</name>
    <name evidence="6" type="synonym">mreB</name>
    <name evidence="7" type="ORF">CCDG5_0295</name>
</gene>
<comment type="similarity">
    <text evidence="5 6">Belongs to the FtsA/MreB family.</text>
</comment>
<evidence type="ECO:0000313" key="7">
    <source>
        <dbReference type="EMBL" id="CDZ23438.1"/>
    </source>
</evidence>
<organism evidence="7 8">
    <name type="scientific">[Clostridium] cellulosi</name>
    <dbReference type="NCBI Taxonomy" id="29343"/>
    <lineage>
        <taxon>Bacteria</taxon>
        <taxon>Bacillati</taxon>
        <taxon>Bacillota</taxon>
        <taxon>Clostridia</taxon>
        <taxon>Eubacteriales</taxon>
        <taxon>Oscillospiraceae</taxon>
        <taxon>Oscillospiraceae incertae sedis</taxon>
    </lineage>
</organism>
<dbReference type="InterPro" id="IPR004753">
    <property type="entry name" value="MreB"/>
</dbReference>
<evidence type="ECO:0000256" key="6">
    <source>
        <dbReference type="HAMAP-Rule" id="MF_02207"/>
    </source>
</evidence>
<reference evidence="8" key="1">
    <citation type="submission" date="2014-07" db="EMBL/GenBank/DDBJ databases">
        <authorList>
            <person name="Wibberg D."/>
        </authorList>
    </citation>
    <scope>NUCLEOTIDE SEQUENCE [LARGE SCALE GENOMIC DNA]</scope>
    <source>
        <strain evidence="8">DG5</strain>
    </source>
</reference>
<dbReference type="EMBL" id="LM995447">
    <property type="protein sequence ID" value="CDZ23438.1"/>
    <property type="molecule type" value="Genomic_DNA"/>
</dbReference>
<feature type="binding site" evidence="6">
    <location>
        <begin position="203"/>
        <end position="206"/>
    </location>
    <ligand>
        <name>ATP</name>
        <dbReference type="ChEBI" id="CHEBI:30616"/>
    </ligand>
</feature>
<dbReference type="PATRIC" id="fig|29343.3.peg.309"/>
<evidence type="ECO:0000256" key="2">
    <source>
        <dbReference type="ARBA" id="ARBA00022741"/>
    </source>
</evidence>
<dbReference type="NCBIfam" id="TIGR00904">
    <property type="entry name" value="mreB"/>
    <property type="match status" value="1"/>
</dbReference>
<dbReference type="SUPFAM" id="SSF53067">
    <property type="entry name" value="Actin-like ATPase domain"/>
    <property type="match status" value="2"/>
</dbReference>